<evidence type="ECO:0000313" key="3">
    <source>
        <dbReference type="Proteomes" id="UP000095488"/>
    </source>
</evidence>
<proteinExistence type="predicted"/>
<dbReference type="InterPro" id="IPR039519">
    <property type="entry name" value="YokE-like_PH"/>
</dbReference>
<evidence type="ECO:0000313" key="2">
    <source>
        <dbReference type="EMBL" id="CUN60649.1"/>
    </source>
</evidence>
<comment type="caution">
    <text evidence="2">The sequence shown here is derived from an EMBL/GenBank/DDBJ whole genome shotgun (WGS) entry which is preliminary data.</text>
</comment>
<name>A0ABP2AMY1_SARVE</name>
<organism evidence="2 3">
    <name type="scientific">Sarcina ventriculi</name>
    <name type="common">Clostridium ventriculi</name>
    <dbReference type="NCBI Taxonomy" id="1267"/>
    <lineage>
        <taxon>Bacteria</taxon>
        <taxon>Bacillati</taxon>
        <taxon>Bacillota</taxon>
        <taxon>Clostridia</taxon>
        <taxon>Eubacteriales</taxon>
        <taxon>Clostridiaceae</taxon>
        <taxon>Sarcina</taxon>
    </lineage>
</organism>
<evidence type="ECO:0000259" key="1">
    <source>
        <dbReference type="Pfam" id="PF14470"/>
    </source>
</evidence>
<accession>A0ABP2AMY1</accession>
<feature type="domain" description="YokE-like PH" evidence="1">
    <location>
        <begin position="36"/>
        <end position="130"/>
    </location>
</feature>
<reference evidence="2 3" key="1">
    <citation type="submission" date="2015-09" db="EMBL/GenBank/DDBJ databases">
        <authorList>
            <consortium name="Pathogen Informatics"/>
            <person name="Wu L."/>
            <person name="Ma J."/>
        </authorList>
    </citation>
    <scope>NUCLEOTIDE SEQUENCE [LARGE SCALE GENOMIC DNA]</scope>
    <source>
        <strain evidence="2 3">2789STDY5834858</strain>
    </source>
</reference>
<dbReference type="EMBL" id="CYZR01000002">
    <property type="protein sequence ID" value="CUN60649.1"/>
    <property type="molecule type" value="Genomic_DNA"/>
</dbReference>
<keyword evidence="3" id="KW-1185">Reference proteome</keyword>
<gene>
    <name evidence="2" type="ORF">ERS852473_00609</name>
</gene>
<dbReference type="RefSeq" id="WP_055257525.1">
    <property type="nucleotide sequence ID" value="NZ_CABIXL010000002.1"/>
</dbReference>
<dbReference type="Pfam" id="PF14470">
    <property type="entry name" value="bPH_3"/>
    <property type="match status" value="1"/>
</dbReference>
<protein>
    <recommendedName>
        <fullName evidence="1">YokE-like PH domain-containing protein</fullName>
    </recommendedName>
</protein>
<dbReference type="Proteomes" id="UP000095488">
    <property type="component" value="Unassembled WGS sequence"/>
</dbReference>
<sequence>MKTAEEMYKYCVDNRFSSGISKTNAIKNFSIIEKQLHKNENVLITFMGIHDYKPLKNYDSGFTYALTNERIIMAHKNLVSKVIEELKYEDLSNITLKIGLIYGVITIEAFNEKLKIAISKPEANNIYGKISRIILEIKNKNNVSNELTENEKVVAVKLRALNELYEMKALSEDEFEKQKLELLAQLHY</sequence>